<reference evidence="3" key="4">
    <citation type="journal article" date="2015" name="G3 (Bethesda)">
        <title>Genome sequences of three phytopathogenic species of the Magnaporthaceae family of fungi.</title>
        <authorList>
            <person name="Okagaki L.H."/>
            <person name="Nunes C.C."/>
            <person name="Sailsbery J."/>
            <person name="Clay B."/>
            <person name="Brown D."/>
            <person name="John T."/>
            <person name="Oh Y."/>
            <person name="Young N."/>
            <person name="Fitzgerald M."/>
            <person name="Haas B.J."/>
            <person name="Zeng Q."/>
            <person name="Young S."/>
            <person name="Adiconis X."/>
            <person name="Fan L."/>
            <person name="Levin J.Z."/>
            <person name="Mitchell T.K."/>
            <person name="Okubara P.A."/>
            <person name="Farman M.L."/>
            <person name="Kohn L.M."/>
            <person name="Birren B."/>
            <person name="Ma L.-J."/>
            <person name="Dean R.A."/>
        </authorList>
    </citation>
    <scope>NUCLEOTIDE SEQUENCE</scope>
    <source>
        <strain evidence="3">R3-111a-1</strain>
    </source>
</reference>
<reference evidence="3" key="5">
    <citation type="submission" date="2018-04" db="UniProtKB">
        <authorList>
            <consortium name="EnsemblFungi"/>
        </authorList>
    </citation>
    <scope>IDENTIFICATION</scope>
    <source>
        <strain evidence="3">R3-111a-1</strain>
    </source>
</reference>
<accession>J3P0Z4</accession>
<dbReference type="EMBL" id="GL385397">
    <property type="protein sequence ID" value="EJT77278.1"/>
    <property type="molecule type" value="Genomic_DNA"/>
</dbReference>
<dbReference type="Proteomes" id="UP000006039">
    <property type="component" value="Unassembled WGS sequence"/>
</dbReference>
<keyword evidence="4" id="KW-1185">Reference proteome</keyword>
<sequence length="269" mass="27575">MKFSIPAILGLVMGASASAVAPRAAVEARSLEVVVRVMTSVYEHMGRLDDAITKFQGVQDIPGLRLRGGEMVAAVKSADAEVLGMTPVTLQEAHEFQPLSDKLNAMGEKLLGHVVDKIPTFGQVGVCSHAEQMISDIGAGVVKLMGDVAAKFPTDGQGKSNQGIIQHFTSIFADTVSKLKSCAVQVTATVEATSTVPCTTSTGVPIPPSQSLTFAVPATPTPAYPKANGTAVAWPPAPTGTKPAIVTAGAALNGVAKAAVALMAAAYLL</sequence>
<dbReference type="GeneID" id="20347648"/>
<dbReference type="OrthoDB" id="5216132at2759"/>
<name>J3P0Z4_GAET3</name>
<dbReference type="STRING" id="644352.J3P0Z4"/>
<organism evidence="2">
    <name type="scientific">Gaeumannomyces tritici (strain R3-111a-1)</name>
    <name type="common">Wheat and barley take-all root rot fungus</name>
    <name type="synonym">Gaeumannomyces graminis var. tritici</name>
    <dbReference type="NCBI Taxonomy" id="644352"/>
    <lineage>
        <taxon>Eukaryota</taxon>
        <taxon>Fungi</taxon>
        <taxon>Dikarya</taxon>
        <taxon>Ascomycota</taxon>
        <taxon>Pezizomycotina</taxon>
        <taxon>Sordariomycetes</taxon>
        <taxon>Sordariomycetidae</taxon>
        <taxon>Magnaporthales</taxon>
        <taxon>Magnaporthaceae</taxon>
        <taxon>Gaeumannomyces</taxon>
    </lineage>
</organism>
<dbReference type="AlphaFoldDB" id="J3P0Z4"/>
<feature type="chain" id="PRO_5015094749" description="Cell wall protein" evidence="1">
    <location>
        <begin position="18"/>
        <end position="269"/>
    </location>
</feature>
<reference evidence="2" key="3">
    <citation type="submission" date="2010-09" db="EMBL/GenBank/DDBJ databases">
        <title>Annotation of Gaeumannomyces graminis var. tritici R3-111a-1.</title>
        <authorList>
            <consortium name="The Broad Institute Genome Sequencing Platform"/>
            <person name="Ma L.-J."/>
            <person name="Dead R."/>
            <person name="Young S.K."/>
            <person name="Zeng Q."/>
            <person name="Gargeya S."/>
            <person name="Fitzgerald M."/>
            <person name="Haas B."/>
            <person name="Abouelleil A."/>
            <person name="Alvarado L."/>
            <person name="Arachchi H.M."/>
            <person name="Berlin A."/>
            <person name="Brown A."/>
            <person name="Chapman S.B."/>
            <person name="Chen Z."/>
            <person name="Dunbar C."/>
            <person name="Freedman E."/>
            <person name="Gearin G."/>
            <person name="Gellesch M."/>
            <person name="Goldberg J."/>
            <person name="Griggs A."/>
            <person name="Gujja S."/>
            <person name="Heiman D."/>
            <person name="Howarth C."/>
            <person name="Larson L."/>
            <person name="Lui A."/>
            <person name="MacDonald P.J.P."/>
            <person name="Mehta T."/>
            <person name="Montmayeur A."/>
            <person name="Murphy C."/>
            <person name="Neiman D."/>
            <person name="Pearson M."/>
            <person name="Priest M."/>
            <person name="Roberts A."/>
            <person name="Saif S."/>
            <person name="Shea T."/>
            <person name="Shenoy N."/>
            <person name="Sisk P."/>
            <person name="Stolte C."/>
            <person name="Sykes S."/>
            <person name="Yandava C."/>
            <person name="Wortman J."/>
            <person name="Nusbaum C."/>
            <person name="Birren B."/>
        </authorList>
    </citation>
    <scope>NUCLEOTIDE SEQUENCE</scope>
    <source>
        <strain evidence="2">R3-111a-1</strain>
    </source>
</reference>
<reference evidence="4" key="1">
    <citation type="submission" date="2010-07" db="EMBL/GenBank/DDBJ databases">
        <title>The genome sequence of Gaeumannomyces graminis var. tritici strain R3-111a-1.</title>
        <authorList>
            <consortium name="The Broad Institute Genome Sequencing Platform"/>
            <person name="Ma L.-J."/>
            <person name="Dead R."/>
            <person name="Young S."/>
            <person name="Zeng Q."/>
            <person name="Koehrsen M."/>
            <person name="Alvarado L."/>
            <person name="Berlin A."/>
            <person name="Chapman S.B."/>
            <person name="Chen Z."/>
            <person name="Freedman E."/>
            <person name="Gellesch M."/>
            <person name="Goldberg J."/>
            <person name="Griggs A."/>
            <person name="Gujja S."/>
            <person name="Heilman E.R."/>
            <person name="Heiman D."/>
            <person name="Hepburn T."/>
            <person name="Howarth C."/>
            <person name="Jen D."/>
            <person name="Larson L."/>
            <person name="Mehta T."/>
            <person name="Neiman D."/>
            <person name="Pearson M."/>
            <person name="Roberts A."/>
            <person name="Saif S."/>
            <person name="Shea T."/>
            <person name="Shenoy N."/>
            <person name="Sisk P."/>
            <person name="Stolte C."/>
            <person name="Sykes S."/>
            <person name="Walk T."/>
            <person name="White J."/>
            <person name="Yandava C."/>
            <person name="Haas B."/>
            <person name="Nusbaum C."/>
            <person name="Birren B."/>
        </authorList>
    </citation>
    <scope>NUCLEOTIDE SEQUENCE [LARGE SCALE GENOMIC DNA]</scope>
    <source>
        <strain evidence="4">R3-111a-1</strain>
    </source>
</reference>
<evidence type="ECO:0000313" key="4">
    <source>
        <dbReference type="Proteomes" id="UP000006039"/>
    </source>
</evidence>
<keyword evidence="1" id="KW-0732">Signal</keyword>
<dbReference type="HOGENOM" id="CLU_1115685_0_0_1"/>
<gene>
    <name evidence="3" type="primary">20347648</name>
    <name evidence="2" type="ORF">GGTG_07190</name>
</gene>
<evidence type="ECO:0008006" key="5">
    <source>
        <dbReference type="Google" id="ProtNLM"/>
    </source>
</evidence>
<proteinExistence type="predicted"/>
<evidence type="ECO:0000313" key="2">
    <source>
        <dbReference type="EMBL" id="EJT77278.1"/>
    </source>
</evidence>
<dbReference type="eggNOG" id="ENOG502R9J6">
    <property type="taxonomic scope" value="Eukaryota"/>
</dbReference>
<dbReference type="Pfam" id="PF12296">
    <property type="entry name" value="HsbA"/>
    <property type="match status" value="1"/>
</dbReference>
<protein>
    <recommendedName>
        <fullName evidence="5">Cell wall protein</fullName>
    </recommendedName>
</protein>
<dbReference type="VEuPathDB" id="FungiDB:GGTG_07190"/>
<evidence type="ECO:0000313" key="3">
    <source>
        <dbReference type="EnsemblFungi" id="EJT77278"/>
    </source>
</evidence>
<dbReference type="EnsemblFungi" id="EJT77278">
    <property type="protein sequence ID" value="EJT77278"/>
    <property type="gene ID" value="GGTG_07190"/>
</dbReference>
<feature type="signal peptide" evidence="1">
    <location>
        <begin position="1"/>
        <end position="17"/>
    </location>
</feature>
<reference evidence="2" key="2">
    <citation type="submission" date="2010-07" db="EMBL/GenBank/DDBJ databases">
        <authorList>
            <consortium name="The Broad Institute Genome Sequencing Platform"/>
            <consortium name="Broad Institute Genome Sequencing Center for Infectious Disease"/>
            <person name="Ma L.-J."/>
            <person name="Dead R."/>
            <person name="Young S."/>
            <person name="Zeng Q."/>
            <person name="Koehrsen M."/>
            <person name="Alvarado L."/>
            <person name="Berlin A."/>
            <person name="Chapman S.B."/>
            <person name="Chen Z."/>
            <person name="Freedman E."/>
            <person name="Gellesch M."/>
            <person name="Goldberg J."/>
            <person name="Griggs A."/>
            <person name="Gujja S."/>
            <person name="Heilman E.R."/>
            <person name="Heiman D."/>
            <person name="Hepburn T."/>
            <person name="Howarth C."/>
            <person name="Jen D."/>
            <person name="Larson L."/>
            <person name="Mehta T."/>
            <person name="Neiman D."/>
            <person name="Pearson M."/>
            <person name="Roberts A."/>
            <person name="Saif S."/>
            <person name="Shea T."/>
            <person name="Shenoy N."/>
            <person name="Sisk P."/>
            <person name="Stolte C."/>
            <person name="Sykes S."/>
            <person name="Walk T."/>
            <person name="White J."/>
            <person name="Yandava C."/>
            <person name="Haas B."/>
            <person name="Nusbaum C."/>
            <person name="Birren B."/>
        </authorList>
    </citation>
    <scope>NUCLEOTIDE SEQUENCE</scope>
    <source>
        <strain evidence="2">R3-111a-1</strain>
    </source>
</reference>
<dbReference type="RefSeq" id="XP_009223278.1">
    <property type="nucleotide sequence ID" value="XM_009225014.1"/>
</dbReference>
<dbReference type="InterPro" id="IPR021054">
    <property type="entry name" value="Cell_wall_mannoprotein_1"/>
</dbReference>
<evidence type="ECO:0000256" key="1">
    <source>
        <dbReference type="SAM" id="SignalP"/>
    </source>
</evidence>